<accession>A0A0M3I4K9</accession>
<evidence type="ECO:0000256" key="8">
    <source>
        <dbReference type="ARBA" id="ARBA00023128"/>
    </source>
</evidence>
<keyword evidence="6" id="KW-0999">Mitochondrion inner membrane</keyword>
<evidence type="ECO:0000256" key="7">
    <source>
        <dbReference type="ARBA" id="ARBA00022989"/>
    </source>
</evidence>
<keyword evidence="9 10" id="KW-0472">Membrane</keyword>
<organism evidence="12 13">
    <name type="scientific">Ascaris lumbricoides</name>
    <name type="common">Giant roundworm</name>
    <dbReference type="NCBI Taxonomy" id="6252"/>
    <lineage>
        <taxon>Eukaryota</taxon>
        <taxon>Metazoa</taxon>
        <taxon>Ecdysozoa</taxon>
        <taxon>Nematoda</taxon>
        <taxon>Chromadorea</taxon>
        <taxon>Rhabditida</taxon>
        <taxon>Spirurina</taxon>
        <taxon>Ascaridomorpha</taxon>
        <taxon>Ascaridoidea</taxon>
        <taxon>Ascarididae</taxon>
        <taxon>Ascaris</taxon>
    </lineage>
</organism>
<evidence type="ECO:0000313" key="13">
    <source>
        <dbReference type="WBParaSite" id="ALUE_0001174001-mRNA-1"/>
    </source>
</evidence>
<feature type="repeat" description="Solcar" evidence="10">
    <location>
        <begin position="86"/>
        <end position="159"/>
    </location>
</feature>
<dbReference type="InterPro" id="IPR023395">
    <property type="entry name" value="MCP_dom_sf"/>
</dbReference>
<comment type="subcellular location">
    <subcellularLocation>
        <location evidence="1">Mitochondrion inner membrane</location>
        <topology evidence="1">Multi-pass membrane protein</topology>
    </subcellularLocation>
</comment>
<dbReference type="AlphaFoldDB" id="A0A0M3I4K9"/>
<sequence>LFENAERRLIHGSFAAVRFQITFDVGHETLKLGSPTRKVKLGLRCMTINLSLILAPGEVIEQACHSWRVFPLIWCPLIIPGGIMEEDIVRWLFCGASAGLAVDLSLYPLDTIKTRLQSKQGFAAAGGLRNIYRGMSSVAVGSAPGAALFFSTYTATKHFIGSQSSLTHALAACVAEVVACAVRVPTELIKQRAQATHGRRITTICRLIFSSEGIGGFYRGYLSTLSREIPFSLIEFPIWEALKIWNARRRQHECTPLESAACGSMAGSIAAAITTPLDVTKTRIMLDEARIRPTVFSTLRSIARIGGMRELYAGIIPRTLWMGLGGFIFFGAYEAALKFTYWITPQREVSV</sequence>
<name>A0A0M3I4K9_ASCLU</name>
<evidence type="ECO:0000256" key="11">
    <source>
        <dbReference type="RuleBase" id="RU000488"/>
    </source>
</evidence>
<evidence type="ECO:0000256" key="2">
    <source>
        <dbReference type="ARBA" id="ARBA00006375"/>
    </source>
</evidence>
<evidence type="ECO:0000256" key="4">
    <source>
        <dbReference type="ARBA" id="ARBA00022692"/>
    </source>
</evidence>
<evidence type="ECO:0000256" key="9">
    <source>
        <dbReference type="ARBA" id="ARBA00023136"/>
    </source>
</evidence>
<dbReference type="Gene3D" id="1.50.40.10">
    <property type="entry name" value="Mitochondrial carrier domain"/>
    <property type="match status" value="1"/>
</dbReference>
<feature type="repeat" description="Solcar" evidence="10">
    <location>
        <begin position="254"/>
        <end position="339"/>
    </location>
</feature>
<evidence type="ECO:0000256" key="1">
    <source>
        <dbReference type="ARBA" id="ARBA00004448"/>
    </source>
</evidence>
<keyword evidence="7" id="KW-1133">Transmembrane helix</keyword>
<evidence type="ECO:0000313" key="12">
    <source>
        <dbReference type="Proteomes" id="UP000036681"/>
    </source>
</evidence>
<dbReference type="GO" id="GO:0005743">
    <property type="term" value="C:mitochondrial inner membrane"/>
    <property type="evidence" value="ECO:0007669"/>
    <property type="project" value="UniProtKB-SubCell"/>
</dbReference>
<feature type="repeat" description="Solcar" evidence="10">
    <location>
        <begin position="163"/>
        <end position="245"/>
    </location>
</feature>
<keyword evidence="3 11" id="KW-0813">Transport</keyword>
<keyword evidence="5" id="KW-0677">Repeat</keyword>
<evidence type="ECO:0000256" key="6">
    <source>
        <dbReference type="ARBA" id="ARBA00022792"/>
    </source>
</evidence>
<dbReference type="WBParaSite" id="ALUE_0001174001-mRNA-1">
    <property type="protein sequence ID" value="ALUE_0001174001-mRNA-1"/>
    <property type="gene ID" value="ALUE_0001174001"/>
</dbReference>
<comment type="similarity">
    <text evidence="2 11">Belongs to the mitochondrial carrier (TC 2.A.29) family.</text>
</comment>
<dbReference type="SUPFAM" id="SSF103506">
    <property type="entry name" value="Mitochondrial carrier"/>
    <property type="match status" value="1"/>
</dbReference>
<evidence type="ECO:0000256" key="5">
    <source>
        <dbReference type="ARBA" id="ARBA00022737"/>
    </source>
</evidence>
<dbReference type="InterPro" id="IPR018108">
    <property type="entry name" value="MCP_transmembrane"/>
</dbReference>
<protein>
    <submittedName>
        <fullName evidence="13">S-adenosylmethionine mitochondrial carrier protein</fullName>
    </submittedName>
</protein>
<dbReference type="FunFam" id="1.50.40.10:FF:000018">
    <property type="entry name" value="S-adenosylmethionine mitochondrial carrier protein-like"/>
    <property type="match status" value="1"/>
</dbReference>
<evidence type="ECO:0000256" key="10">
    <source>
        <dbReference type="PROSITE-ProRule" id="PRU00282"/>
    </source>
</evidence>
<keyword evidence="8" id="KW-0496">Mitochondrion</keyword>
<dbReference type="PROSITE" id="PS50920">
    <property type="entry name" value="SOLCAR"/>
    <property type="match status" value="3"/>
</dbReference>
<dbReference type="Pfam" id="PF00153">
    <property type="entry name" value="Mito_carr"/>
    <property type="match status" value="3"/>
</dbReference>
<dbReference type="PANTHER" id="PTHR45667">
    <property type="entry name" value="S-ADENOSYLMETHIONINE MITOCHONDRIAL CARRIER PROTEIN"/>
    <property type="match status" value="1"/>
</dbReference>
<reference evidence="13" key="1">
    <citation type="submission" date="2017-02" db="UniProtKB">
        <authorList>
            <consortium name="WormBaseParasite"/>
        </authorList>
    </citation>
    <scope>IDENTIFICATION</scope>
</reference>
<proteinExistence type="inferred from homology"/>
<keyword evidence="12" id="KW-1185">Reference proteome</keyword>
<keyword evidence="4 10" id="KW-0812">Transmembrane</keyword>
<evidence type="ECO:0000256" key="3">
    <source>
        <dbReference type="ARBA" id="ARBA00022448"/>
    </source>
</evidence>
<dbReference type="Proteomes" id="UP000036681">
    <property type="component" value="Unplaced"/>
</dbReference>